<evidence type="ECO:0000256" key="6">
    <source>
        <dbReference type="ARBA" id="ARBA00022840"/>
    </source>
</evidence>
<dbReference type="CDD" id="cd03257">
    <property type="entry name" value="ABC_NikE_OppD_transporters"/>
    <property type="match status" value="2"/>
</dbReference>
<dbReference type="RefSeq" id="WP_183799607.1">
    <property type="nucleotide sequence ID" value="NZ_JACIEE010000002.1"/>
</dbReference>
<dbReference type="SMART" id="SM00382">
    <property type="entry name" value="AAA"/>
    <property type="match status" value="2"/>
</dbReference>
<dbReference type="InterPro" id="IPR050388">
    <property type="entry name" value="ABC_Ni/Peptide_Import"/>
</dbReference>
<evidence type="ECO:0000256" key="7">
    <source>
        <dbReference type="ARBA" id="ARBA00023136"/>
    </source>
</evidence>
<keyword evidence="5" id="KW-0547">Nucleotide-binding</keyword>
<dbReference type="Proteomes" id="UP000574761">
    <property type="component" value="Unassembled WGS sequence"/>
</dbReference>
<dbReference type="PROSITE" id="PS50893">
    <property type="entry name" value="ABC_TRANSPORTER_2"/>
    <property type="match status" value="2"/>
</dbReference>
<dbReference type="Gene3D" id="3.40.50.300">
    <property type="entry name" value="P-loop containing nucleotide triphosphate hydrolases"/>
    <property type="match status" value="2"/>
</dbReference>
<name>A0A7W6GJ97_9HYPH</name>
<keyword evidence="4" id="KW-1003">Cell membrane</keyword>
<gene>
    <name evidence="10" type="ORF">GGQ64_000866</name>
</gene>
<sequence>MRENASAGQPVLSIENLTTAFRTPDGWRAVIRDISLQVHAGETVAIVGESGSGKSVTALSTMRLLPPDRARCEGRILLEGRDLLKASEAEMRAVRGGSIGMIFQEPMTSLNPVFTIGNQIAEALVLHQALSWKAAEAEALRLMERVRIPAAKARLHEYPHKFSGGMRQRVMIAMALACRPKLLIADEPTTALDVTIQAEILHLIRELQREENMGVLFITHDMGVVAEVADRTVVMFRGDMVETGSTEKIFAAPRAIYTKSLLASIPRLGTMGEARSPRRFPEVDPETGMATGGRETKAVAPEAAPILKVDNLTVRFDLPNGRVHAVENVSFDLRPGETLALVGESGCGKSTTGRAIIRLIEPTAGSIVVDGQDVTRAGTRALRAMRRTSQMIFQDPFASLNPRITIGSAIAEPMLAHGLMGKRESKARVAELLEQVGLSPAMADRYPHEFSGGQRQRVSIARALALEPKLIVADEAVSALDVSVKAQVSNLLLDLQEKRQLAYLFISHDMAVVERVSHRVAVMYLGEIVEIGPRAAIFGNPRHPYTRRLISAVPLPDPSRRGMARPMLNEEIKSPVRAHDYVPPKRTYLEVSPGHFVQDTAMAEIASLSA</sequence>
<dbReference type="NCBIfam" id="NF008453">
    <property type="entry name" value="PRK11308.1"/>
    <property type="match status" value="2"/>
</dbReference>
<evidence type="ECO:0000256" key="2">
    <source>
        <dbReference type="ARBA" id="ARBA00005417"/>
    </source>
</evidence>
<feature type="domain" description="ABC transporter" evidence="9">
    <location>
        <begin position="12"/>
        <end position="262"/>
    </location>
</feature>
<keyword evidence="11" id="KW-1185">Reference proteome</keyword>
<dbReference type="PANTHER" id="PTHR43297">
    <property type="entry name" value="OLIGOPEPTIDE TRANSPORT ATP-BINDING PROTEIN APPD"/>
    <property type="match status" value="1"/>
</dbReference>
<dbReference type="EMBL" id="JACIEE010000002">
    <property type="protein sequence ID" value="MBB3975679.1"/>
    <property type="molecule type" value="Genomic_DNA"/>
</dbReference>
<keyword evidence="3" id="KW-0813">Transport</keyword>
<comment type="similarity">
    <text evidence="2">Belongs to the ABC transporter superfamily.</text>
</comment>
<dbReference type="InterPro" id="IPR027417">
    <property type="entry name" value="P-loop_NTPase"/>
</dbReference>
<dbReference type="InterPro" id="IPR017871">
    <property type="entry name" value="ABC_transporter-like_CS"/>
</dbReference>
<evidence type="ECO:0000256" key="3">
    <source>
        <dbReference type="ARBA" id="ARBA00022448"/>
    </source>
</evidence>
<dbReference type="GO" id="GO:0055085">
    <property type="term" value="P:transmembrane transport"/>
    <property type="evidence" value="ECO:0007669"/>
    <property type="project" value="UniProtKB-ARBA"/>
</dbReference>
<dbReference type="NCBIfam" id="NF007739">
    <property type="entry name" value="PRK10419.1"/>
    <property type="match status" value="2"/>
</dbReference>
<dbReference type="SUPFAM" id="SSF52540">
    <property type="entry name" value="P-loop containing nucleoside triphosphate hydrolases"/>
    <property type="match status" value="2"/>
</dbReference>
<evidence type="ECO:0000259" key="9">
    <source>
        <dbReference type="PROSITE" id="PS50893"/>
    </source>
</evidence>
<organism evidence="10 11">
    <name type="scientific">Mycoplana azooxidifex</name>
    <dbReference type="NCBI Taxonomy" id="1636188"/>
    <lineage>
        <taxon>Bacteria</taxon>
        <taxon>Pseudomonadati</taxon>
        <taxon>Pseudomonadota</taxon>
        <taxon>Alphaproteobacteria</taxon>
        <taxon>Hyphomicrobiales</taxon>
        <taxon>Rhizobiaceae</taxon>
        <taxon>Mycoplana</taxon>
    </lineage>
</organism>
<evidence type="ECO:0000313" key="10">
    <source>
        <dbReference type="EMBL" id="MBB3975679.1"/>
    </source>
</evidence>
<evidence type="ECO:0000256" key="1">
    <source>
        <dbReference type="ARBA" id="ARBA00004417"/>
    </source>
</evidence>
<proteinExistence type="inferred from homology"/>
<evidence type="ECO:0000313" key="11">
    <source>
        <dbReference type="Proteomes" id="UP000574761"/>
    </source>
</evidence>
<dbReference type="InterPro" id="IPR003439">
    <property type="entry name" value="ABC_transporter-like_ATP-bd"/>
</dbReference>
<comment type="subcellular location">
    <subcellularLocation>
        <location evidence="1">Cell inner membrane</location>
        <topology evidence="1">Peripheral membrane protein</topology>
    </subcellularLocation>
</comment>
<dbReference type="InterPro" id="IPR013563">
    <property type="entry name" value="Oligopep_ABC_C"/>
</dbReference>
<evidence type="ECO:0000256" key="8">
    <source>
        <dbReference type="SAM" id="MobiDB-lite"/>
    </source>
</evidence>
<dbReference type="Pfam" id="PF00005">
    <property type="entry name" value="ABC_tran"/>
    <property type="match status" value="2"/>
</dbReference>
<dbReference type="GO" id="GO:0005886">
    <property type="term" value="C:plasma membrane"/>
    <property type="evidence" value="ECO:0007669"/>
    <property type="project" value="UniProtKB-SubCell"/>
</dbReference>
<dbReference type="InterPro" id="IPR003593">
    <property type="entry name" value="AAA+_ATPase"/>
</dbReference>
<dbReference type="PANTHER" id="PTHR43297:SF2">
    <property type="entry name" value="DIPEPTIDE TRANSPORT ATP-BINDING PROTEIN DPPD"/>
    <property type="match status" value="1"/>
</dbReference>
<dbReference type="PROSITE" id="PS00211">
    <property type="entry name" value="ABC_TRANSPORTER_1"/>
    <property type="match status" value="2"/>
</dbReference>
<dbReference type="FunFam" id="3.40.50.300:FF:000016">
    <property type="entry name" value="Oligopeptide ABC transporter ATP-binding component"/>
    <property type="match status" value="2"/>
</dbReference>
<evidence type="ECO:0000256" key="5">
    <source>
        <dbReference type="ARBA" id="ARBA00022741"/>
    </source>
</evidence>
<dbReference type="GO" id="GO:0015833">
    <property type="term" value="P:peptide transport"/>
    <property type="evidence" value="ECO:0007669"/>
    <property type="project" value="InterPro"/>
</dbReference>
<comment type="caution">
    <text evidence="10">The sequence shown here is derived from an EMBL/GenBank/DDBJ whole genome shotgun (WGS) entry which is preliminary data.</text>
</comment>
<dbReference type="Pfam" id="PF08352">
    <property type="entry name" value="oligo_HPY"/>
    <property type="match status" value="2"/>
</dbReference>
<evidence type="ECO:0000256" key="4">
    <source>
        <dbReference type="ARBA" id="ARBA00022475"/>
    </source>
</evidence>
<feature type="region of interest" description="Disordered" evidence="8">
    <location>
        <begin position="273"/>
        <end position="297"/>
    </location>
</feature>
<reference evidence="10 11" key="1">
    <citation type="submission" date="2020-08" db="EMBL/GenBank/DDBJ databases">
        <title>Genomic Encyclopedia of Type Strains, Phase IV (KMG-IV): sequencing the most valuable type-strain genomes for metagenomic binning, comparative biology and taxonomic classification.</title>
        <authorList>
            <person name="Goeker M."/>
        </authorList>
    </citation>
    <scope>NUCLEOTIDE SEQUENCE [LARGE SCALE GENOMIC DNA]</scope>
    <source>
        <strain evidence="10 11">DSM 100211</strain>
    </source>
</reference>
<keyword evidence="7" id="KW-0472">Membrane</keyword>
<dbReference type="GO" id="GO:0005524">
    <property type="term" value="F:ATP binding"/>
    <property type="evidence" value="ECO:0007669"/>
    <property type="project" value="UniProtKB-KW"/>
</dbReference>
<dbReference type="AlphaFoldDB" id="A0A7W6GJ97"/>
<accession>A0A7W6GJ97</accession>
<protein>
    <submittedName>
        <fullName evidence="10">Peptide/nickel transport system ATP-binding protein</fullName>
    </submittedName>
</protein>
<keyword evidence="6 10" id="KW-0067">ATP-binding</keyword>
<dbReference type="GO" id="GO:0016887">
    <property type="term" value="F:ATP hydrolysis activity"/>
    <property type="evidence" value="ECO:0007669"/>
    <property type="project" value="InterPro"/>
</dbReference>
<feature type="domain" description="ABC transporter" evidence="9">
    <location>
        <begin position="307"/>
        <end position="550"/>
    </location>
</feature>